<dbReference type="RefSeq" id="WP_051805585.1">
    <property type="nucleotide sequence ID" value="NZ_CP008889.1"/>
</dbReference>
<feature type="region of interest" description="Disordered" evidence="1">
    <location>
        <begin position="175"/>
        <end position="211"/>
    </location>
</feature>
<dbReference type="InterPro" id="IPR006083">
    <property type="entry name" value="PRK/URK"/>
</dbReference>
<dbReference type="eggNOG" id="COG0572">
    <property type="taxonomic scope" value="Bacteria"/>
</dbReference>
<dbReference type="GeneID" id="41840110"/>
<proteinExistence type="predicted"/>
<dbReference type="PANTHER" id="PTHR10285">
    <property type="entry name" value="URIDINE KINASE"/>
    <property type="match status" value="1"/>
</dbReference>
<dbReference type="GO" id="GO:0016301">
    <property type="term" value="F:kinase activity"/>
    <property type="evidence" value="ECO:0007669"/>
    <property type="project" value="InterPro"/>
</dbReference>
<dbReference type="AlphaFoldDB" id="A0A075JCM6"/>
<evidence type="ECO:0000313" key="4">
    <source>
        <dbReference type="Proteomes" id="UP000027986"/>
    </source>
</evidence>
<dbReference type="SUPFAM" id="SSF52540">
    <property type="entry name" value="P-loop containing nucleoside triphosphate hydrolases"/>
    <property type="match status" value="1"/>
</dbReference>
<reference evidence="3 4" key="1">
    <citation type="submission" date="2014-07" db="EMBL/GenBank/DDBJ databases">
        <title>Genome Sequencing of Dermacoccus nishinomiyaensis.</title>
        <authorList>
            <person name="Hong K.W."/>
            <person name="Chan K.G."/>
        </authorList>
    </citation>
    <scope>NUCLEOTIDE SEQUENCE [LARGE SCALE GENOMIC DNA]</scope>
    <source>
        <strain evidence="3 4">M25</strain>
    </source>
</reference>
<feature type="domain" description="Phosphoribulokinase/uridine kinase" evidence="2">
    <location>
        <begin position="23"/>
        <end position="170"/>
    </location>
</feature>
<dbReference type="Gene3D" id="3.40.50.300">
    <property type="entry name" value="P-loop containing nucleotide triphosphate hydrolases"/>
    <property type="match status" value="1"/>
</dbReference>
<dbReference type="HOGENOM" id="CLU_067202_2_1_11"/>
<dbReference type="EMBL" id="CP008889">
    <property type="protein sequence ID" value="AIF40031.1"/>
    <property type="molecule type" value="Genomic_DNA"/>
</dbReference>
<dbReference type="InterPro" id="IPR027417">
    <property type="entry name" value="P-loop_NTPase"/>
</dbReference>
<dbReference type="KEGG" id="dni:HX89_02570"/>
<accession>A0A075JCM6</accession>
<evidence type="ECO:0000313" key="3">
    <source>
        <dbReference type="EMBL" id="AIF40031.1"/>
    </source>
</evidence>
<dbReference type="OrthoDB" id="3192509at2"/>
<keyword evidence="4" id="KW-1185">Reference proteome</keyword>
<evidence type="ECO:0000256" key="1">
    <source>
        <dbReference type="SAM" id="MobiDB-lite"/>
    </source>
</evidence>
<sequence length="211" mass="22747">MIPLDEASAAVMEHCRSGSRVLLGLAGEPGAGKSTAAARLLLDADQAGVTAAVVPMDGFHLAHSVLESRAMTDVKGAPETFDAHGFVALVERIHAQRPGDPTIWAPEFRREIEDAVAGAIEVPADTQLVIVEGNYVLLDEEPWARLALLFDVAWMLTPSAERRMARLMARHESYGNDPADARRRALGPDQTNAERVRAHSQRPGVTMVDPG</sequence>
<gene>
    <name evidence="3" type="ORF">HX89_02570</name>
</gene>
<protein>
    <recommendedName>
        <fullName evidence="2">Phosphoribulokinase/uridine kinase domain-containing protein</fullName>
    </recommendedName>
</protein>
<organism evidence="3 4">
    <name type="scientific">Dermacoccus nishinomiyaensis</name>
    <dbReference type="NCBI Taxonomy" id="1274"/>
    <lineage>
        <taxon>Bacteria</taxon>
        <taxon>Bacillati</taxon>
        <taxon>Actinomycetota</taxon>
        <taxon>Actinomycetes</taxon>
        <taxon>Micrococcales</taxon>
        <taxon>Dermacoccaceae</taxon>
        <taxon>Dermacoccus</taxon>
    </lineage>
</organism>
<dbReference type="Proteomes" id="UP000027986">
    <property type="component" value="Chromosome"/>
</dbReference>
<name>A0A075JCM6_9MICO</name>
<dbReference type="GO" id="GO:0005524">
    <property type="term" value="F:ATP binding"/>
    <property type="evidence" value="ECO:0007669"/>
    <property type="project" value="InterPro"/>
</dbReference>
<dbReference type="Pfam" id="PF00485">
    <property type="entry name" value="PRK"/>
    <property type="match status" value="1"/>
</dbReference>
<evidence type="ECO:0000259" key="2">
    <source>
        <dbReference type="Pfam" id="PF00485"/>
    </source>
</evidence>